<dbReference type="Gene3D" id="3.30.70.3460">
    <property type="match status" value="1"/>
</dbReference>
<dbReference type="Proteomes" id="UP000603434">
    <property type="component" value="Unassembled WGS sequence"/>
</dbReference>
<dbReference type="AlphaFoldDB" id="A0A8J6NQI6"/>
<evidence type="ECO:0000256" key="6">
    <source>
        <dbReference type="ARBA" id="ARBA00048470"/>
    </source>
</evidence>
<dbReference type="InterPro" id="IPR053953">
    <property type="entry name" value="NirdL-like_HTH"/>
</dbReference>
<dbReference type="InterPro" id="IPR050684">
    <property type="entry name" value="HTH-Siroheme_Decarb"/>
</dbReference>
<evidence type="ECO:0000256" key="3">
    <source>
        <dbReference type="ARBA" id="ARBA00023239"/>
    </source>
</evidence>
<sequence>MLTELETKIIASIQDDIPVTERPYLEIAQKLEITEETLLATLKDLTAKGVIRRFGATIRHQKSGFASNAMVAWQVEESRIDEVGEKLATFREISHCYRRNPNKAWPYNLYTMVHAGDEASCLEIVGRLAAETSIDTYTVLFSRKELKKTSMQYISTDEDD</sequence>
<evidence type="ECO:0000256" key="2">
    <source>
        <dbReference type="ARBA" id="ARBA00023133"/>
    </source>
</evidence>
<dbReference type="UniPathway" id="UPA00252"/>
<dbReference type="InterPro" id="IPR019888">
    <property type="entry name" value="Tscrpt_reg_AsnC-like"/>
</dbReference>
<dbReference type="EC" id="4.1.1.111" evidence="5"/>
<accession>A0A8J6NQI6</accession>
<dbReference type="PANTHER" id="PTHR43413">
    <property type="entry name" value="TRANSCRIPTIONAL REGULATOR, ASNC FAMILY"/>
    <property type="match status" value="1"/>
</dbReference>
<reference evidence="9 10" key="1">
    <citation type="submission" date="2020-08" db="EMBL/GenBank/DDBJ databases">
        <title>Bridging the membrane lipid divide: bacteria of the FCB group superphylum have the potential to synthesize archaeal ether lipids.</title>
        <authorList>
            <person name="Villanueva L."/>
            <person name="Von Meijenfeldt F.A.B."/>
            <person name="Westbye A.B."/>
            <person name="Yadav S."/>
            <person name="Hopmans E.C."/>
            <person name="Dutilh B.E."/>
            <person name="Sinninghe Damste J.S."/>
        </authorList>
    </citation>
    <scope>NUCLEOTIDE SEQUENCE [LARGE SCALE GENOMIC DNA]</scope>
    <source>
        <strain evidence="9">NIOZ-UU30</strain>
    </source>
</reference>
<name>A0A8J6NQI6_9BACT</name>
<gene>
    <name evidence="9" type="ORF">H8E23_16640</name>
</gene>
<comment type="similarity">
    <text evidence="4">Belongs to the Ahb/Nir family.</text>
</comment>
<organism evidence="9 10">
    <name type="scientific">Candidatus Desulfatibia profunda</name>
    <dbReference type="NCBI Taxonomy" id="2841695"/>
    <lineage>
        <taxon>Bacteria</taxon>
        <taxon>Pseudomonadati</taxon>
        <taxon>Thermodesulfobacteriota</taxon>
        <taxon>Desulfobacteria</taxon>
        <taxon>Desulfobacterales</taxon>
        <taxon>Desulfobacterales incertae sedis</taxon>
        <taxon>Candidatus Desulfatibia</taxon>
    </lineage>
</organism>
<evidence type="ECO:0000259" key="8">
    <source>
        <dbReference type="Pfam" id="PF22451"/>
    </source>
</evidence>
<feature type="domain" description="Siroheme decarboxylase AsnC-like ligand binding" evidence="7">
    <location>
        <begin position="62"/>
        <end position="147"/>
    </location>
</feature>
<evidence type="ECO:0000313" key="10">
    <source>
        <dbReference type="Proteomes" id="UP000603434"/>
    </source>
</evidence>
<protein>
    <recommendedName>
        <fullName evidence="5">siroheme decarboxylase</fullName>
        <ecNumber evidence="5">4.1.1.111</ecNumber>
    </recommendedName>
</protein>
<evidence type="ECO:0000259" key="7">
    <source>
        <dbReference type="Pfam" id="PF17805"/>
    </source>
</evidence>
<evidence type="ECO:0000313" key="9">
    <source>
        <dbReference type="EMBL" id="MBC8363014.1"/>
    </source>
</evidence>
<dbReference type="InterPro" id="IPR036390">
    <property type="entry name" value="WH_DNA-bd_sf"/>
</dbReference>
<comment type="pathway">
    <text evidence="1">Porphyrin-containing compound metabolism; protoheme biosynthesis.</text>
</comment>
<dbReference type="Pfam" id="PF17805">
    <property type="entry name" value="AsnC_trans_reg2"/>
    <property type="match status" value="1"/>
</dbReference>
<comment type="catalytic activity">
    <reaction evidence="6">
        <text>siroheme + 2 H(+) = 12,18-didecarboxysiroheme + 2 CO2</text>
        <dbReference type="Rhea" id="RHEA:19093"/>
        <dbReference type="ChEBI" id="CHEBI:15378"/>
        <dbReference type="ChEBI" id="CHEBI:16526"/>
        <dbReference type="ChEBI" id="CHEBI:60052"/>
        <dbReference type="ChEBI" id="CHEBI:140497"/>
        <dbReference type="EC" id="4.1.1.111"/>
    </reaction>
</comment>
<evidence type="ECO:0000256" key="5">
    <source>
        <dbReference type="ARBA" id="ARBA00023471"/>
    </source>
</evidence>
<proteinExistence type="inferred from homology"/>
<dbReference type="GO" id="GO:0016829">
    <property type="term" value="F:lyase activity"/>
    <property type="evidence" value="ECO:0007669"/>
    <property type="project" value="UniProtKB-KW"/>
</dbReference>
<dbReference type="SMART" id="SM00344">
    <property type="entry name" value="HTH_ASNC"/>
    <property type="match status" value="1"/>
</dbReference>
<keyword evidence="2" id="KW-0350">Heme biosynthesis</keyword>
<dbReference type="EMBL" id="JACNJH010000245">
    <property type="protein sequence ID" value="MBC8363014.1"/>
    <property type="molecule type" value="Genomic_DNA"/>
</dbReference>
<dbReference type="GO" id="GO:0006783">
    <property type="term" value="P:heme biosynthetic process"/>
    <property type="evidence" value="ECO:0007669"/>
    <property type="project" value="UniProtKB-KW"/>
</dbReference>
<evidence type="ECO:0000256" key="4">
    <source>
        <dbReference type="ARBA" id="ARBA00023457"/>
    </source>
</evidence>
<feature type="domain" description="Siroheme decarboxylase NirL-like HTH" evidence="8">
    <location>
        <begin position="7"/>
        <end position="52"/>
    </location>
</feature>
<dbReference type="PANTHER" id="PTHR43413:SF1">
    <property type="entry name" value="SIROHEME DECARBOXYLASE NIRL SUBUNIT"/>
    <property type="match status" value="1"/>
</dbReference>
<dbReference type="Pfam" id="PF22451">
    <property type="entry name" value="NirdL-like_HTH"/>
    <property type="match status" value="1"/>
</dbReference>
<comment type="caution">
    <text evidence="9">The sequence shown here is derived from an EMBL/GenBank/DDBJ whole genome shotgun (WGS) entry which is preliminary data.</text>
</comment>
<evidence type="ECO:0000256" key="1">
    <source>
        <dbReference type="ARBA" id="ARBA00004744"/>
    </source>
</evidence>
<dbReference type="SUPFAM" id="SSF46785">
    <property type="entry name" value="Winged helix' DNA-binding domain"/>
    <property type="match status" value="1"/>
</dbReference>
<dbReference type="InterPro" id="IPR040523">
    <property type="entry name" value="AsnC_trans_reg2"/>
</dbReference>
<keyword evidence="3" id="KW-0456">Lyase</keyword>